<organism evidence="2 3">
    <name type="scientific">Methanofollis liminatans DSM 4140</name>
    <dbReference type="NCBI Taxonomy" id="28892"/>
    <lineage>
        <taxon>Archaea</taxon>
        <taxon>Methanobacteriati</taxon>
        <taxon>Methanobacteriota</taxon>
        <taxon>Stenosarchaea group</taxon>
        <taxon>Methanomicrobia</taxon>
        <taxon>Methanomicrobiales</taxon>
        <taxon>Methanomicrobiaceae</taxon>
        <taxon>Methanofollis</taxon>
    </lineage>
</organism>
<dbReference type="RefSeq" id="WP_004037510.1">
    <property type="nucleotide sequence ID" value="NZ_CM001555.1"/>
</dbReference>
<accession>J0RXV6</accession>
<dbReference type="PATRIC" id="fig|28892.9.peg.388"/>
<dbReference type="InterPro" id="IPR050135">
    <property type="entry name" value="dGTPase-like"/>
</dbReference>
<dbReference type="InterPro" id="IPR006675">
    <property type="entry name" value="HDIG_dom"/>
</dbReference>
<dbReference type="InterPro" id="IPR003607">
    <property type="entry name" value="HD/PDEase_dom"/>
</dbReference>
<dbReference type="SMART" id="SM00471">
    <property type="entry name" value="HDc"/>
    <property type="match status" value="1"/>
</dbReference>
<dbReference type="CDD" id="cd00077">
    <property type="entry name" value="HDc"/>
    <property type="match status" value="1"/>
</dbReference>
<dbReference type="GO" id="GO:0008832">
    <property type="term" value="F:dGTPase activity"/>
    <property type="evidence" value="ECO:0007669"/>
    <property type="project" value="TreeGrafter"/>
</dbReference>
<dbReference type="NCBIfam" id="TIGR00277">
    <property type="entry name" value="HDIG"/>
    <property type="match status" value="1"/>
</dbReference>
<feature type="domain" description="HD" evidence="1">
    <location>
        <begin position="50"/>
        <end position="160"/>
    </location>
</feature>
<dbReference type="Pfam" id="PF01966">
    <property type="entry name" value="HD"/>
    <property type="match status" value="1"/>
</dbReference>
<dbReference type="STRING" id="28892.Metli_0363"/>
<evidence type="ECO:0000259" key="1">
    <source>
        <dbReference type="PROSITE" id="PS51831"/>
    </source>
</evidence>
<dbReference type="Pfam" id="PF19276">
    <property type="entry name" value="HD_assoc_2"/>
    <property type="match status" value="1"/>
</dbReference>
<keyword evidence="2" id="KW-0378">Hydrolase</keyword>
<dbReference type="InterPro" id="IPR006674">
    <property type="entry name" value="HD_domain"/>
</dbReference>
<evidence type="ECO:0000313" key="3">
    <source>
        <dbReference type="Proteomes" id="UP000005095"/>
    </source>
</evidence>
<dbReference type="Proteomes" id="UP000005095">
    <property type="component" value="Chromosome"/>
</dbReference>
<dbReference type="PROSITE" id="PS51831">
    <property type="entry name" value="HD"/>
    <property type="match status" value="1"/>
</dbReference>
<dbReference type="InterPro" id="IPR045509">
    <property type="entry name" value="HD_assoc_2"/>
</dbReference>
<sequence length="400" mass="44300">MKIIKDPVHGDVEVGEAALVLLDSPPLQRLRHVRQLGFAHLVYPGANHTRFEHCLGTMHLASLLCRHLGLDRRDADLVTVAALLHDIGHGPFSHVSEAFMVEMLGKGHQEVEGLLHEERTATLIARCGLDPDEVAAVINGHHRYAGIIHGDLDVDRMDYLLRDAHYTGVPYGIVDAARLIRSTVLTETRIALDQGGINAAESLLIARTLMRPVVYYHHVSRIATSMFHLALLSHIEGGEDAVDDLMGMDDAALFTRLLASPDPTARTLARRLYGRDLYKRAVYVGRGQVNAASVQSLTTVAESRRIAAAIAAEAGVEEETVLVDIPPFPSEMSMEVRVRDRDALVGLEQVSPLLATLNETRREQWRLGIYTLPDQRGEVERAAIEILHIKKPTQQYRLPI</sequence>
<protein>
    <submittedName>
        <fullName evidence="2">Metal dependent phosphohydrolase</fullName>
    </submittedName>
</protein>
<dbReference type="SUPFAM" id="SSF109604">
    <property type="entry name" value="HD-domain/PDEase-like"/>
    <property type="match status" value="1"/>
</dbReference>
<name>J0RXV6_9EURY</name>
<dbReference type="HOGENOM" id="CLU_026821_3_1_2"/>
<dbReference type="EMBL" id="CM001555">
    <property type="protein sequence ID" value="EJG06331.1"/>
    <property type="molecule type" value="Genomic_DNA"/>
</dbReference>
<dbReference type="PANTHER" id="PTHR11373">
    <property type="entry name" value="DEOXYNUCLEOSIDE TRIPHOSPHATE TRIPHOSPHOHYDROLASE"/>
    <property type="match status" value="1"/>
</dbReference>
<dbReference type="Gene3D" id="1.10.3210.10">
    <property type="entry name" value="Hypothetical protein af1432"/>
    <property type="match status" value="1"/>
</dbReference>
<dbReference type="OrthoDB" id="8895at2157"/>
<reference evidence="2 3" key="1">
    <citation type="submission" date="2011-08" db="EMBL/GenBank/DDBJ databases">
        <title>The complete genome of Methanofollis liminatans DSM 4140.</title>
        <authorList>
            <consortium name="US DOE Joint Genome Institute (JGI-PGF)"/>
            <person name="Lucas S."/>
            <person name="Han J."/>
            <person name="Lapidus A."/>
            <person name="Bruce D."/>
            <person name="Goodwin L."/>
            <person name="Pitluck S."/>
            <person name="Peters L."/>
            <person name="Kyrpides N."/>
            <person name="Mavromatis K."/>
            <person name="Ivanova N."/>
            <person name="Mikhailova N."/>
            <person name="Lu M."/>
            <person name="Detter J.C."/>
            <person name="Tapia R."/>
            <person name="Han C."/>
            <person name="Land M."/>
            <person name="Hauser L."/>
            <person name="Markowitz V."/>
            <person name="Cheng J.-F."/>
            <person name="Hugenholtz P."/>
            <person name="Woyke T."/>
            <person name="Wu D."/>
            <person name="Spring S."/>
            <person name="Schuler E."/>
            <person name="Brambilla E."/>
            <person name="Klenk H.-P."/>
            <person name="Eisen J.A."/>
        </authorList>
    </citation>
    <scope>NUCLEOTIDE SEQUENCE [LARGE SCALE GENOMIC DNA]</scope>
    <source>
        <strain evidence="2 3">DSM 4140</strain>
    </source>
</reference>
<evidence type="ECO:0000313" key="2">
    <source>
        <dbReference type="EMBL" id="EJG06331.1"/>
    </source>
</evidence>
<dbReference type="AlphaFoldDB" id="J0RXV6"/>
<dbReference type="PANTHER" id="PTHR11373:SF4">
    <property type="entry name" value="DEOXYNUCLEOSIDE TRIPHOSPHATE TRIPHOSPHOHYDROLASE SAMHD1"/>
    <property type="match status" value="1"/>
</dbReference>
<gene>
    <name evidence="2" type="ORF">Metli_0363</name>
</gene>
<proteinExistence type="predicted"/>
<keyword evidence="3" id="KW-1185">Reference proteome</keyword>
<dbReference type="GO" id="GO:0006203">
    <property type="term" value="P:dGTP catabolic process"/>
    <property type="evidence" value="ECO:0007669"/>
    <property type="project" value="TreeGrafter"/>
</dbReference>